<protein>
    <submittedName>
        <fullName evidence="2">Uncharacterized protein</fullName>
    </submittedName>
</protein>
<organism evidence="2 3">
    <name type="scientific">Fusarium oxysporum NRRL 32931</name>
    <dbReference type="NCBI Taxonomy" id="660029"/>
    <lineage>
        <taxon>Eukaryota</taxon>
        <taxon>Fungi</taxon>
        <taxon>Dikarya</taxon>
        <taxon>Ascomycota</taxon>
        <taxon>Pezizomycotina</taxon>
        <taxon>Sordariomycetes</taxon>
        <taxon>Hypocreomycetidae</taxon>
        <taxon>Hypocreales</taxon>
        <taxon>Nectriaceae</taxon>
        <taxon>Fusarium</taxon>
        <taxon>Fusarium oxysporum species complex</taxon>
    </lineage>
</organism>
<gene>
    <name evidence="2" type="ORF">FOYG_13818</name>
</gene>
<reference evidence="2 3" key="1">
    <citation type="submission" date="2011-06" db="EMBL/GenBank/DDBJ databases">
        <title>The Genome Sequence of Fusarium oxysporum FOSC 3-a.</title>
        <authorList>
            <consortium name="The Broad Institute Genome Sequencing Platform"/>
            <person name="Ma L.-J."/>
            <person name="Gale L.R."/>
            <person name="Schwartz D.C."/>
            <person name="Zhou S."/>
            <person name="Corby-Kistler H."/>
            <person name="Young S.K."/>
            <person name="Zeng Q."/>
            <person name="Gargeya S."/>
            <person name="Fitzgerald M."/>
            <person name="Haas B."/>
            <person name="Abouelleil A."/>
            <person name="Alvarado L."/>
            <person name="Arachchi H.M."/>
            <person name="Berlin A."/>
            <person name="Brown A."/>
            <person name="Chapman S.B."/>
            <person name="Chen Z."/>
            <person name="Dunbar C."/>
            <person name="Freedman E."/>
            <person name="Gearin G."/>
            <person name="Gellesch M."/>
            <person name="Goldberg J."/>
            <person name="Griggs A."/>
            <person name="Gujja S."/>
            <person name="Heiman D."/>
            <person name="Howarth C."/>
            <person name="Larson L."/>
            <person name="Lui A."/>
            <person name="MacDonald P.J.P."/>
            <person name="Mehta T."/>
            <person name="Montmayeur A."/>
            <person name="Murphy C."/>
            <person name="Neiman D."/>
            <person name="Pearson M."/>
            <person name="Priest M."/>
            <person name="Roberts A."/>
            <person name="Saif S."/>
            <person name="Shea T."/>
            <person name="Shenoy N."/>
            <person name="Sisk P."/>
            <person name="Stolte C."/>
            <person name="Sykes S."/>
            <person name="Wortman J."/>
            <person name="Nusbaum C."/>
            <person name="Birren B."/>
        </authorList>
    </citation>
    <scope>NUCLEOTIDE SEQUENCE [LARGE SCALE GENOMIC DNA]</scope>
    <source>
        <strain evidence="3">FOSC 3-a</strain>
    </source>
</reference>
<dbReference type="HOGENOM" id="CLU_2038145_0_0_1"/>
<dbReference type="Proteomes" id="UP000030753">
    <property type="component" value="Unassembled WGS sequence"/>
</dbReference>
<dbReference type="EMBL" id="JH717847">
    <property type="protein sequence ID" value="EWY84040.1"/>
    <property type="molecule type" value="Genomic_DNA"/>
</dbReference>
<feature type="region of interest" description="Disordered" evidence="1">
    <location>
        <begin position="1"/>
        <end position="54"/>
    </location>
</feature>
<accession>W9HSS9</accession>
<proteinExistence type="predicted"/>
<sequence length="121" mass="13529">MLFSDENGESACPQPTRALDGEKITLTHPTKTTGRNFDRQEATDSKNTSGTLGDVVDEAVCPVVPKNPPQPREFDITVREEKTDRRFEFDFSDWVDHNAKVIKPASSLRDSFTNLPCISSE</sequence>
<evidence type="ECO:0000313" key="3">
    <source>
        <dbReference type="Proteomes" id="UP000030753"/>
    </source>
</evidence>
<evidence type="ECO:0000313" key="2">
    <source>
        <dbReference type="EMBL" id="EWY84040.1"/>
    </source>
</evidence>
<name>W9HSS9_FUSOX</name>
<dbReference type="AlphaFoldDB" id="W9HSS9"/>
<evidence type="ECO:0000256" key="1">
    <source>
        <dbReference type="SAM" id="MobiDB-lite"/>
    </source>
</evidence>